<dbReference type="EMBL" id="CAMGYJ010000011">
    <property type="protein sequence ID" value="CAI0597586.1"/>
    <property type="molecule type" value="Genomic_DNA"/>
</dbReference>
<proteinExistence type="predicted"/>
<accession>A0AAV0RW43</accession>
<organism evidence="1 3">
    <name type="scientific">Linum tenue</name>
    <dbReference type="NCBI Taxonomy" id="586396"/>
    <lineage>
        <taxon>Eukaryota</taxon>
        <taxon>Viridiplantae</taxon>
        <taxon>Streptophyta</taxon>
        <taxon>Embryophyta</taxon>
        <taxon>Tracheophyta</taxon>
        <taxon>Spermatophyta</taxon>
        <taxon>Magnoliopsida</taxon>
        <taxon>eudicotyledons</taxon>
        <taxon>Gunneridae</taxon>
        <taxon>Pentapetalae</taxon>
        <taxon>rosids</taxon>
        <taxon>fabids</taxon>
        <taxon>Malpighiales</taxon>
        <taxon>Linaceae</taxon>
        <taxon>Linum</taxon>
    </lineage>
</organism>
<dbReference type="EMBL" id="CAMGYJ010000011">
    <property type="protein sequence ID" value="CAI0575750.1"/>
    <property type="molecule type" value="Genomic_DNA"/>
</dbReference>
<name>A0AAV0RW43_9ROSI</name>
<protein>
    <submittedName>
        <fullName evidence="1">Uncharacterized protein</fullName>
    </submittedName>
</protein>
<comment type="caution">
    <text evidence="1">The sequence shown here is derived from an EMBL/GenBank/DDBJ whole genome shotgun (WGS) entry which is preliminary data.</text>
</comment>
<gene>
    <name evidence="1" type="ORF">LITE_LOCUS50121</name>
    <name evidence="2" type="ORF">LITE_LOCUS50230</name>
</gene>
<evidence type="ECO:0000313" key="2">
    <source>
        <dbReference type="EMBL" id="CAI0597586.1"/>
    </source>
</evidence>
<reference evidence="1" key="1">
    <citation type="submission" date="2022-08" db="EMBL/GenBank/DDBJ databases">
        <authorList>
            <person name="Gutierrez-Valencia J."/>
        </authorList>
    </citation>
    <scope>NUCLEOTIDE SEQUENCE</scope>
</reference>
<evidence type="ECO:0000313" key="3">
    <source>
        <dbReference type="Proteomes" id="UP001154282"/>
    </source>
</evidence>
<keyword evidence="3" id="KW-1185">Reference proteome</keyword>
<sequence>MEKGDSLFQLS</sequence>
<evidence type="ECO:0000313" key="1">
    <source>
        <dbReference type="EMBL" id="CAI0575750.1"/>
    </source>
</evidence>
<dbReference type="Proteomes" id="UP001154282">
    <property type="component" value="Unassembled WGS sequence"/>
</dbReference>